<dbReference type="InterPro" id="IPR021104">
    <property type="entry name" value="KfrA_DNA-bd_N"/>
</dbReference>
<keyword evidence="1" id="KW-0175">Coiled coil</keyword>
<feature type="compositionally biased region" description="Low complexity" evidence="2">
    <location>
        <begin position="284"/>
        <end position="312"/>
    </location>
</feature>
<dbReference type="Proteomes" id="UP000189627">
    <property type="component" value="Chromosome 2"/>
</dbReference>
<feature type="coiled-coil region" evidence="1">
    <location>
        <begin position="90"/>
        <end position="186"/>
    </location>
</feature>
<gene>
    <name evidence="4" type="ORF">BJN34_27930</name>
</gene>
<name>A0A1U9UY99_CUPNE</name>
<dbReference type="RefSeq" id="WP_078200039.1">
    <property type="nucleotide sequence ID" value="NZ_CP017758.1"/>
</dbReference>
<organism evidence="4 5">
    <name type="scientific">Cupriavidus necator</name>
    <name type="common">Alcaligenes eutrophus</name>
    <name type="synonym">Ralstonia eutropha</name>
    <dbReference type="NCBI Taxonomy" id="106590"/>
    <lineage>
        <taxon>Bacteria</taxon>
        <taxon>Pseudomonadati</taxon>
        <taxon>Pseudomonadota</taxon>
        <taxon>Betaproteobacteria</taxon>
        <taxon>Burkholderiales</taxon>
        <taxon>Burkholderiaceae</taxon>
        <taxon>Cupriavidus</taxon>
    </lineage>
</organism>
<proteinExistence type="predicted"/>
<feature type="coiled-coil region" evidence="1">
    <location>
        <begin position="216"/>
        <end position="282"/>
    </location>
</feature>
<sequence>METLRSRGITRDDVWQAADSLLKAGQRPTIERIRLHLGRGSPNTVSPHLDAWFAALGGRIQDPQGFAPAPGCPEPVTEAARYLWEAALQVAKASAEAALTQREAALAEARAALELEREALAQERQVMQARLESAEAAMAELARARDDATERAARAETAGAALQQQAETLRAELAAARQAHTAMQQDFATQRAAWDQEREIVTQRAAANERRMALELDAARVAAKEVQKQLEAERKAVVERLTRAAEAASRQGSEMTRLGQAIAVLEERVRQRENLLAEYRDQAGAATAAGAGSANPAVRRAPPARAALAAGKSSRRRMRGL</sequence>
<protein>
    <recommendedName>
        <fullName evidence="3">KfrA N-terminal DNA-binding domain-containing protein</fullName>
    </recommendedName>
</protein>
<evidence type="ECO:0000259" key="3">
    <source>
        <dbReference type="Pfam" id="PF11740"/>
    </source>
</evidence>
<evidence type="ECO:0000256" key="1">
    <source>
        <dbReference type="SAM" id="Coils"/>
    </source>
</evidence>
<dbReference type="KEGG" id="cuh:BJN34_27930"/>
<dbReference type="EMBL" id="CP017758">
    <property type="protein sequence ID" value="AQV97698.1"/>
    <property type="molecule type" value="Genomic_DNA"/>
</dbReference>
<evidence type="ECO:0000313" key="4">
    <source>
        <dbReference type="EMBL" id="AQV97698.1"/>
    </source>
</evidence>
<reference evidence="5" key="1">
    <citation type="submission" date="2017-02" db="EMBL/GenBank/DDBJ databases">
        <title>Complete genome sequence of Cupriavidus necator strain NH9, a 3-chlorobenzoate degrader.</title>
        <authorList>
            <person name="Moriuchi R."/>
            <person name="Dohra H."/>
            <person name="Ogawa N."/>
        </authorList>
    </citation>
    <scope>NUCLEOTIDE SEQUENCE [LARGE SCALE GENOMIC DNA]</scope>
    <source>
        <strain evidence="5">NH9</strain>
    </source>
</reference>
<evidence type="ECO:0000256" key="2">
    <source>
        <dbReference type="SAM" id="MobiDB-lite"/>
    </source>
</evidence>
<evidence type="ECO:0000313" key="5">
    <source>
        <dbReference type="Proteomes" id="UP000189627"/>
    </source>
</evidence>
<accession>A0A1U9UY99</accession>
<feature type="region of interest" description="Disordered" evidence="2">
    <location>
        <begin position="284"/>
        <end position="321"/>
    </location>
</feature>
<dbReference type="OrthoDB" id="583532at2"/>
<dbReference type="AlphaFoldDB" id="A0A1U9UY99"/>
<feature type="domain" description="KfrA N-terminal DNA-binding" evidence="3">
    <location>
        <begin position="10"/>
        <end position="130"/>
    </location>
</feature>
<dbReference type="Pfam" id="PF11740">
    <property type="entry name" value="KfrA_N"/>
    <property type="match status" value="1"/>
</dbReference>